<dbReference type="EnsemblMetazoa" id="tetur06g06240.1">
    <property type="protein sequence ID" value="tetur06g06240.1"/>
    <property type="gene ID" value="tetur06g06240"/>
</dbReference>
<sequence>MWSKKTNEMWSESFCWRFVRTRV</sequence>
<proteinExistence type="predicted"/>
<reference evidence="2" key="1">
    <citation type="submission" date="2011-08" db="EMBL/GenBank/DDBJ databases">
        <authorList>
            <person name="Rombauts S."/>
        </authorList>
    </citation>
    <scope>NUCLEOTIDE SEQUENCE</scope>
    <source>
        <strain evidence="2">London</strain>
    </source>
</reference>
<evidence type="ECO:0000313" key="1">
    <source>
        <dbReference type="EnsemblMetazoa" id="tetur06g06240.1"/>
    </source>
</evidence>
<evidence type="ECO:0000313" key="2">
    <source>
        <dbReference type="Proteomes" id="UP000015104"/>
    </source>
</evidence>
<accession>T1K805</accession>
<keyword evidence="2" id="KW-1185">Reference proteome</keyword>
<reference evidence="1" key="2">
    <citation type="submission" date="2015-06" db="UniProtKB">
        <authorList>
            <consortium name="EnsemblMetazoa"/>
        </authorList>
    </citation>
    <scope>IDENTIFICATION</scope>
</reference>
<dbReference type="AlphaFoldDB" id="T1K805"/>
<organism evidence="1 2">
    <name type="scientific">Tetranychus urticae</name>
    <name type="common">Two-spotted spider mite</name>
    <dbReference type="NCBI Taxonomy" id="32264"/>
    <lineage>
        <taxon>Eukaryota</taxon>
        <taxon>Metazoa</taxon>
        <taxon>Ecdysozoa</taxon>
        <taxon>Arthropoda</taxon>
        <taxon>Chelicerata</taxon>
        <taxon>Arachnida</taxon>
        <taxon>Acari</taxon>
        <taxon>Acariformes</taxon>
        <taxon>Trombidiformes</taxon>
        <taxon>Prostigmata</taxon>
        <taxon>Eleutherengona</taxon>
        <taxon>Raphignathae</taxon>
        <taxon>Tetranychoidea</taxon>
        <taxon>Tetranychidae</taxon>
        <taxon>Tetranychus</taxon>
    </lineage>
</organism>
<dbReference type="Proteomes" id="UP000015104">
    <property type="component" value="Unassembled WGS sequence"/>
</dbReference>
<dbReference type="HOGENOM" id="CLU_3423450_0_0_1"/>
<name>T1K805_TETUR</name>
<dbReference type="EMBL" id="CAEY01001817">
    <property type="status" value="NOT_ANNOTATED_CDS"/>
    <property type="molecule type" value="Genomic_DNA"/>
</dbReference>
<protein>
    <submittedName>
        <fullName evidence="1">Uncharacterized protein</fullName>
    </submittedName>
</protein>